<protein>
    <recommendedName>
        <fullName evidence="3">WXG100 family type VII secretion target</fullName>
    </recommendedName>
</protein>
<accession>A0A6I4MK65</accession>
<dbReference type="EMBL" id="WBMS02000044">
    <property type="protein sequence ID" value="MWA06013.1"/>
    <property type="molecule type" value="Genomic_DNA"/>
</dbReference>
<dbReference type="RefSeq" id="WP_151547173.1">
    <property type="nucleotide sequence ID" value="NZ_WBMS02000044.1"/>
</dbReference>
<dbReference type="Proteomes" id="UP000462055">
    <property type="component" value="Unassembled WGS sequence"/>
</dbReference>
<dbReference type="InterPro" id="IPR010310">
    <property type="entry name" value="T7SS_ESAT-6-like"/>
</dbReference>
<dbReference type="InterPro" id="IPR036689">
    <property type="entry name" value="ESAT-6-like_sf"/>
</dbReference>
<proteinExistence type="predicted"/>
<evidence type="ECO:0000313" key="1">
    <source>
        <dbReference type="EMBL" id="MWA06013.1"/>
    </source>
</evidence>
<keyword evidence="2" id="KW-1185">Reference proteome</keyword>
<sequence>MTFDGYEVDTEDLKRAGGGFETNANTLQQIFDTLNSALQAEGKCWGADETGQQFEEGYGEPSKNVLEAFPKLKKGLDGIKKGVDEMAKEYKKAEDASRLK</sequence>
<dbReference type="Pfam" id="PF06013">
    <property type="entry name" value="WXG100"/>
    <property type="match status" value="1"/>
</dbReference>
<comment type="caution">
    <text evidence="1">The sequence shown here is derived from an EMBL/GenBank/DDBJ whole genome shotgun (WGS) entry which is preliminary data.</text>
</comment>
<organism evidence="1 2">
    <name type="scientific">Actinomadura physcomitrii</name>
    <dbReference type="NCBI Taxonomy" id="2650748"/>
    <lineage>
        <taxon>Bacteria</taxon>
        <taxon>Bacillati</taxon>
        <taxon>Actinomycetota</taxon>
        <taxon>Actinomycetes</taxon>
        <taxon>Streptosporangiales</taxon>
        <taxon>Thermomonosporaceae</taxon>
        <taxon>Actinomadura</taxon>
    </lineage>
</organism>
<dbReference type="Gene3D" id="1.10.287.1060">
    <property type="entry name" value="ESAT-6-like"/>
    <property type="match status" value="1"/>
</dbReference>
<reference evidence="1" key="1">
    <citation type="submission" date="2019-12" db="EMBL/GenBank/DDBJ databases">
        <title>Actinomadura physcomitrii sp. nov., a novel actinomycete isolated from moss [Physcomitrium sphaericum (Ludw) Fuernr].</title>
        <authorList>
            <person name="Zhuang X."/>
        </authorList>
    </citation>
    <scope>NUCLEOTIDE SEQUENCE [LARGE SCALE GENOMIC DNA]</scope>
    <source>
        <strain evidence="1">LD22</strain>
    </source>
</reference>
<gene>
    <name evidence="1" type="ORF">F8568_037815</name>
</gene>
<evidence type="ECO:0000313" key="2">
    <source>
        <dbReference type="Proteomes" id="UP000462055"/>
    </source>
</evidence>
<evidence type="ECO:0008006" key="3">
    <source>
        <dbReference type="Google" id="ProtNLM"/>
    </source>
</evidence>
<dbReference type="AlphaFoldDB" id="A0A6I4MK65"/>
<name>A0A6I4MK65_9ACTN</name>
<dbReference type="SUPFAM" id="SSF140453">
    <property type="entry name" value="EsxAB dimer-like"/>
    <property type="match status" value="1"/>
</dbReference>